<dbReference type="RefSeq" id="WP_123659106.1">
    <property type="nucleotide sequence ID" value="NZ_AYKG01000049.1"/>
</dbReference>
<evidence type="ECO:0000256" key="9">
    <source>
        <dbReference type="ARBA" id="ARBA00023136"/>
    </source>
</evidence>
<dbReference type="Pfam" id="PF00528">
    <property type="entry name" value="BPD_transp_1"/>
    <property type="match status" value="1"/>
</dbReference>
<dbReference type="Gene3D" id="1.10.3720.10">
    <property type="entry name" value="MetI-like"/>
    <property type="match status" value="1"/>
</dbReference>
<keyword evidence="3 10" id="KW-0813">Transport</keyword>
<dbReference type="PROSITE" id="PS50928">
    <property type="entry name" value="ABC_TM1"/>
    <property type="match status" value="1"/>
</dbReference>
<evidence type="ECO:0000256" key="6">
    <source>
        <dbReference type="ARBA" id="ARBA00022692"/>
    </source>
</evidence>
<feature type="transmembrane region" description="Helical" evidence="10">
    <location>
        <begin position="198"/>
        <end position="219"/>
    </location>
</feature>
<evidence type="ECO:0000256" key="10">
    <source>
        <dbReference type="RuleBase" id="RU363032"/>
    </source>
</evidence>
<feature type="transmembrane region" description="Helical" evidence="10">
    <location>
        <begin position="165"/>
        <end position="186"/>
    </location>
</feature>
<evidence type="ECO:0000256" key="4">
    <source>
        <dbReference type="ARBA" id="ARBA00022475"/>
    </source>
</evidence>
<gene>
    <name evidence="12" type="ORF">SAJA_13230</name>
</gene>
<evidence type="ECO:0000256" key="7">
    <source>
        <dbReference type="ARBA" id="ARBA00022970"/>
    </source>
</evidence>
<name>A0A423PI15_9GAMM</name>
<feature type="transmembrane region" description="Helical" evidence="10">
    <location>
        <begin position="93"/>
        <end position="114"/>
    </location>
</feature>
<keyword evidence="4" id="KW-1003">Cell membrane</keyword>
<comment type="similarity">
    <text evidence="2">Belongs to the binding-protein-dependent transport system permease family. HisMQ subfamily.</text>
</comment>
<keyword evidence="9 10" id="KW-0472">Membrane</keyword>
<keyword evidence="8 10" id="KW-1133">Transmembrane helix</keyword>
<feature type="transmembrane region" description="Helical" evidence="10">
    <location>
        <begin position="15"/>
        <end position="39"/>
    </location>
</feature>
<dbReference type="OrthoDB" id="9815029at2"/>
<evidence type="ECO:0000256" key="2">
    <source>
        <dbReference type="ARBA" id="ARBA00010072"/>
    </source>
</evidence>
<dbReference type="InParanoid" id="A0A423PI15"/>
<dbReference type="InterPro" id="IPR051613">
    <property type="entry name" value="ABC_transp_permease_HisMQ"/>
</dbReference>
<feature type="domain" description="ABC transmembrane type-1" evidence="11">
    <location>
        <begin position="15"/>
        <end position="219"/>
    </location>
</feature>
<dbReference type="CDD" id="cd06261">
    <property type="entry name" value="TM_PBP2"/>
    <property type="match status" value="1"/>
</dbReference>
<organism evidence="12 13">
    <name type="scientific">Salinisphaera japonica YTM-1</name>
    <dbReference type="NCBI Taxonomy" id="1209778"/>
    <lineage>
        <taxon>Bacteria</taxon>
        <taxon>Pseudomonadati</taxon>
        <taxon>Pseudomonadota</taxon>
        <taxon>Gammaproteobacteria</taxon>
        <taxon>Salinisphaerales</taxon>
        <taxon>Salinisphaeraceae</taxon>
        <taxon>Salinisphaera</taxon>
    </lineage>
</organism>
<comment type="caution">
    <text evidence="12">The sequence shown here is derived from an EMBL/GenBank/DDBJ whole genome shotgun (WGS) entry which is preliminary data.</text>
</comment>
<keyword evidence="13" id="KW-1185">Reference proteome</keyword>
<dbReference type="AlphaFoldDB" id="A0A423PI15"/>
<dbReference type="EMBL" id="AYKG01000049">
    <property type="protein sequence ID" value="ROO25272.1"/>
    <property type="molecule type" value="Genomic_DNA"/>
</dbReference>
<evidence type="ECO:0000313" key="12">
    <source>
        <dbReference type="EMBL" id="ROO25272.1"/>
    </source>
</evidence>
<dbReference type="InterPro" id="IPR000515">
    <property type="entry name" value="MetI-like"/>
</dbReference>
<sequence>MFDFQGYGPRLLEGAWLTAELAVLSLIAALVIGLMVASAKSSRSMTLKSVATVYTTLIRGVPDLVMMMLLFYGGQIGMNMATDGLNAWLGTDMFINVNAFAAGVVTLGVIYGAYMSETFRGAFLAVDAGQMEAARAYGMSPWLAFRRVRFPLMMRHALPGINNNWLVLLKSTALVSIIGLSDMVYVADQATKATHQPFLFMLPVGLGYLAITAVSELVVTGLKRRFDVGFSQAT</sequence>
<dbReference type="PANTHER" id="PTHR30133">
    <property type="entry name" value="CATIONIC AMINO ACID TRANSPORTER, MEMBRANE COMPONENT"/>
    <property type="match status" value="1"/>
</dbReference>
<keyword evidence="7" id="KW-0029">Amino-acid transport</keyword>
<protein>
    <submittedName>
        <fullName evidence="12">Histidine/lysine/arginine/ornithine ABC transporter permease HisQ</fullName>
    </submittedName>
</protein>
<dbReference type="GO" id="GO:0006865">
    <property type="term" value="P:amino acid transport"/>
    <property type="evidence" value="ECO:0007669"/>
    <property type="project" value="UniProtKB-KW"/>
</dbReference>
<feature type="transmembrane region" description="Helical" evidence="10">
    <location>
        <begin position="51"/>
        <end position="73"/>
    </location>
</feature>
<dbReference type="Proteomes" id="UP000285310">
    <property type="component" value="Unassembled WGS sequence"/>
</dbReference>
<dbReference type="GO" id="GO:0022857">
    <property type="term" value="F:transmembrane transporter activity"/>
    <property type="evidence" value="ECO:0007669"/>
    <property type="project" value="InterPro"/>
</dbReference>
<evidence type="ECO:0000313" key="13">
    <source>
        <dbReference type="Proteomes" id="UP000285310"/>
    </source>
</evidence>
<keyword evidence="5" id="KW-0997">Cell inner membrane</keyword>
<evidence type="ECO:0000256" key="3">
    <source>
        <dbReference type="ARBA" id="ARBA00022448"/>
    </source>
</evidence>
<evidence type="ECO:0000256" key="8">
    <source>
        <dbReference type="ARBA" id="ARBA00022989"/>
    </source>
</evidence>
<dbReference type="FunCoup" id="A0A423PI15">
    <property type="interactions" value="80"/>
</dbReference>
<keyword evidence="6 10" id="KW-0812">Transmembrane</keyword>
<dbReference type="InterPro" id="IPR035906">
    <property type="entry name" value="MetI-like_sf"/>
</dbReference>
<proteinExistence type="inferred from homology"/>
<evidence type="ECO:0000259" key="11">
    <source>
        <dbReference type="PROSITE" id="PS50928"/>
    </source>
</evidence>
<dbReference type="InterPro" id="IPR010065">
    <property type="entry name" value="AA_ABC_transptr_permease_3TM"/>
</dbReference>
<dbReference type="SUPFAM" id="SSF161098">
    <property type="entry name" value="MetI-like"/>
    <property type="match status" value="1"/>
</dbReference>
<accession>A0A423PI15</accession>
<reference evidence="12 13" key="1">
    <citation type="submission" date="2013-10" db="EMBL/GenBank/DDBJ databases">
        <title>Salinisphaera japonica YTM-1 Genome Sequencing.</title>
        <authorList>
            <person name="Lai Q."/>
            <person name="Li C."/>
            <person name="Shao Z."/>
        </authorList>
    </citation>
    <scope>NUCLEOTIDE SEQUENCE [LARGE SCALE GENOMIC DNA]</scope>
    <source>
        <strain evidence="12 13">YTM-1</strain>
    </source>
</reference>
<evidence type="ECO:0000256" key="1">
    <source>
        <dbReference type="ARBA" id="ARBA00004429"/>
    </source>
</evidence>
<dbReference type="NCBIfam" id="TIGR01726">
    <property type="entry name" value="HEQRo_perm_3TM"/>
    <property type="match status" value="1"/>
</dbReference>
<dbReference type="GO" id="GO:0043190">
    <property type="term" value="C:ATP-binding cassette (ABC) transporter complex"/>
    <property type="evidence" value="ECO:0007669"/>
    <property type="project" value="InterPro"/>
</dbReference>
<comment type="subcellular location">
    <subcellularLocation>
        <location evidence="1">Cell inner membrane</location>
        <topology evidence="1">Multi-pass membrane protein</topology>
    </subcellularLocation>
    <subcellularLocation>
        <location evidence="10">Cell membrane</location>
        <topology evidence="10">Multi-pass membrane protein</topology>
    </subcellularLocation>
</comment>
<evidence type="ECO:0000256" key="5">
    <source>
        <dbReference type="ARBA" id="ARBA00022519"/>
    </source>
</evidence>